<comment type="catalytic activity">
    <reaction evidence="7">
        <text>O-phospho-L-threonyl-[protein] + H2O = L-threonyl-[protein] + phosphate</text>
        <dbReference type="Rhea" id="RHEA:47004"/>
        <dbReference type="Rhea" id="RHEA-COMP:11060"/>
        <dbReference type="Rhea" id="RHEA-COMP:11605"/>
        <dbReference type="ChEBI" id="CHEBI:15377"/>
        <dbReference type="ChEBI" id="CHEBI:30013"/>
        <dbReference type="ChEBI" id="CHEBI:43474"/>
        <dbReference type="ChEBI" id="CHEBI:61977"/>
        <dbReference type="EC" id="3.1.3.16"/>
    </reaction>
</comment>
<evidence type="ECO:0000259" key="9">
    <source>
        <dbReference type="PROSITE" id="PS50054"/>
    </source>
</evidence>
<dbReference type="PROSITE" id="PS00383">
    <property type="entry name" value="TYR_PHOSPHATASE_1"/>
    <property type="match status" value="2"/>
</dbReference>
<gene>
    <name evidence="11" type="primary">dusp13</name>
</gene>
<dbReference type="InterPro" id="IPR016130">
    <property type="entry name" value="Tyr_Pase_AS"/>
</dbReference>
<feature type="active site" description="Phosphocysteine intermediate" evidence="8">
    <location>
        <position position="134"/>
    </location>
</feature>
<dbReference type="Bgee" id="ENSXETG00000041222">
    <property type="expression patterns" value="Expressed in skeletal muscle tissue and 6 other cell types or tissues"/>
</dbReference>
<dbReference type="PRINTS" id="PR01908">
    <property type="entry name" value="ADSPHPHTASE"/>
</dbReference>
<reference evidence="11" key="1">
    <citation type="journal article" date="2010" name="Science">
        <title>The genome of the Western clawed frog Xenopus tropicalis.</title>
        <authorList>
            <person name="Hellsten U."/>
            <person name="Harland R.M."/>
            <person name="Gilchrist M.J."/>
            <person name="Hendrix D."/>
            <person name="Jurka J."/>
            <person name="Kapitonov V."/>
            <person name="Ovcharenko I."/>
            <person name="Putnam N.H."/>
            <person name="Shu S."/>
            <person name="Taher L."/>
            <person name="Blitz I.L."/>
            <person name="Blumberg B."/>
            <person name="Dichmann D.S."/>
            <person name="Dubchak I."/>
            <person name="Amaya E."/>
            <person name="Detter J.C."/>
            <person name="Fletcher R."/>
            <person name="Gerhard D.S."/>
            <person name="Goodstein D."/>
            <person name="Graves T."/>
            <person name="Grigoriev I.V."/>
            <person name="Grimwood J."/>
            <person name="Kawashima T."/>
            <person name="Lindquist E."/>
            <person name="Lucas S.M."/>
            <person name="Mead P.E."/>
            <person name="Mitros T."/>
            <person name="Ogino H."/>
            <person name="Ohta Y."/>
            <person name="Poliakov A.V."/>
            <person name="Pollet N."/>
            <person name="Robert J."/>
            <person name="Salamov A."/>
            <person name="Sater A.K."/>
            <person name="Schmutz J."/>
            <person name="Terry A."/>
            <person name="Vize P.D."/>
            <person name="Warren W.C."/>
            <person name="Wells D."/>
            <person name="Wills A."/>
            <person name="Wilson R.K."/>
            <person name="Zimmerman L.B."/>
            <person name="Zorn A.M."/>
            <person name="Grainger R."/>
            <person name="Grammer T."/>
            <person name="Khokha M.K."/>
            <person name="Richardson P.M."/>
            <person name="Rokhsar D.S."/>
        </authorList>
    </citation>
    <scope>NUCLEOTIDE SEQUENCE [LARGE SCALE GENOMIC DNA]</scope>
    <source>
        <strain evidence="11">Nigerian</strain>
    </source>
</reference>
<evidence type="ECO:0000256" key="2">
    <source>
        <dbReference type="ARBA" id="ARBA00008601"/>
    </source>
</evidence>
<reference evidence="11" key="2">
    <citation type="submission" date="2020-05" db="UniProtKB">
        <authorList>
            <consortium name="Ensembl"/>
        </authorList>
    </citation>
    <scope>IDENTIFICATION</scope>
</reference>
<evidence type="ECO:0000256" key="6">
    <source>
        <dbReference type="ARBA" id="ARBA00047761"/>
    </source>
</evidence>
<evidence type="ECO:0000256" key="5">
    <source>
        <dbReference type="ARBA" id="ARBA00022912"/>
    </source>
</evidence>
<keyword evidence="5" id="KW-0904">Protein phosphatase</keyword>
<name>A0A6I8PYR0_XENTR</name>
<dbReference type="SMART" id="SM00195">
    <property type="entry name" value="DSPc"/>
    <property type="match status" value="1"/>
</dbReference>
<dbReference type="FunFam" id="3.90.190.10:FF:000037">
    <property type="entry name" value="dual specificity protein phosphatase 26"/>
    <property type="match status" value="1"/>
</dbReference>
<evidence type="ECO:0000259" key="10">
    <source>
        <dbReference type="PROSITE" id="PS50056"/>
    </source>
</evidence>
<comment type="subcellular location">
    <subcellularLocation>
        <location evidence="1">Cytoplasm</location>
    </subcellularLocation>
</comment>
<feature type="domain" description="Tyrosine specific protein phosphatases" evidence="10">
    <location>
        <begin position="174"/>
        <end position="235"/>
    </location>
</feature>
<feature type="domain" description="Tyrosine specific protein phosphatases" evidence="10">
    <location>
        <begin position="109"/>
        <end position="168"/>
    </location>
</feature>
<dbReference type="Pfam" id="PF00782">
    <property type="entry name" value="DSPc"/>
    <property type="match status" value="2"/>
</dbReference>
<dbReference type="InterPro" id="IPR020405">
    <property type="entry name" value="Atypical_DUSP_subfamA"/>
</dbReference>
<sequence>MEGETVSSSTHSGNEQSLTDIESTVGELQTLLNSRRTSFSNHVDEVWPNLFLGDLATANNRYELWKMGITHILNAAHGNRFCEGNSDFYSASIAYHGVPAYDVPDFDMSKYFNSASAFIHQALNTSGARLLVHCVVGISRSATLVLAYLMIYHQMTLTQAIQRVQENRWVSPNPGFLRQLLKLDGELCKSRHNQGKILVHCVLGKSRSATLVLAYLMIYQHFSLEDAIRHVAKRRCIAPNRGFLEQLQSLEAEQHSRLWRCNIL</sequence>
<dbReference type="GO" id="GO:0008138">
    <property type="term" value="F:protein tyrosine/serine/threonine phosphatase activity"/>
    <property type="evidence" value="ECO:0007669"/>
    <property type="project" value="InterPro"/>
</dbReference>
<evidence type="ECO:0000256" key="4">
    <source>
        <dbReference type="ARBA" id="ARBA00022801"/>
    </source>
</evidence>
<organism evidence="11">
    <name type="scientific">Xenopus tropicalis</name>
    <name type="common">Western clawed frog</name>
    <name type="synonym">Silurana tropicalis</name>
    <dbReference type="NCBI Taxonomy" id="8364"/>
    <lineage>
        <taxon>Eukaryota</taxon>
        <taxon>Metazoa</taxon>
        <taxon>Chordata</taxon>
        <taxon>Craniata</taxon>
        <taxon>Vertebrata</taxon>
        <taxon>Euteleostomi</taxon>
        <taxon>Amphibia</taxon>
        <taxon>Batrachia</taxon>
        <taxon>Anura</taxon>
        <taxon>Pipoidea</taxon>
        <taxon>Pipidae</taxon>
        <taxon>Xenopodinae</taxon>
        <taxon>Xenopus</taxon>
        <taxon>Silurana</taxon>
    </lineage>
</organism>
<dbReference type="GO" id="GO:0005737">
    <property type="term" value="C:cytoplasm"/>
    <property type="evidence" value="ECO:0007669"/>
    <property type="project" value="UniProtKB-SubCell"/>
</dbReference>
<dbReference type="InterPro" id="IPR020422">
    <property type="entry name" value="TYR_PHOSPHATASE_DUAL_dom"/>
</dbReference>
<dbReference type="Gene3D" id="3.90.190.10">
    <property type="entry name" value="Protein tyrosine phosphatase superfamily"/>
    <property type="match status" value="2"/>
</dbReference>
<dbReference type="InterPro" id="IPR000340">
    <property type="entry name" value="Dual-sp_phosphatase_cat-dom"/>
</dbReference>
<dbReference type="PROSITE" id="PS50056">
    <property type="entry name" value="TYR_PHOSPHATASE_2"/>
    <property type="match status" value="2"/>
</dbReference>
<protein>
    <submittedName>
        <fullName evidence="11">Dual specificity phosphatase 13</fullName>
    </submittedName>
</protein>
<dbReference type="PROSITE" id="PS50054">
    <property type="entry name" value="TYR_PHOSPHATASE_DUAL"/>
    <property type="match status" value="1"/>
</dbReference>
<evidence type="ECO:0000256" key="3">
    <source>
        <dbReference type="ARBA" id="ARBA00022490"/>
    </source>
</evidence>
<dbReference type="Ensembl" id="ENSXETT00000084975">
    <property type="protein sequence ID" value="ENSXETP00000065572"/>
    <property type="gene ID" value="ENSXETG00000041222"/>
</dbReference>
<keyword evidence="3" id="KW-0963">Cytoplasm</keyword>
<evidence type="ECO:0000256" key="8">
    <source>
        <dbReference type="PIRSR" id="PIRSR620405-1"/>
    </source>
</evidence>
<proteinExistence type="inferred from homology"/>
<dbReference type="SUPFAM" id="SSF52799">
    <property type="entry name" value="(Phosphotyrosine protein) phosphatases II"/>
    <property type="match status" value="2"/>
</dbReference>
<dbReference type="InParanoid" id="A0A6I8PYR0"/>
<dbReference type="PANTHER" id="PTHR45682">
    <property type="entry name" value="AGAP008228-PA"/>
    <property type="match status" value="1"/>
</dbReference>
<dbReference type="InterPro" id="IPR029021">
    <property type="entry name" value="Prot-tyrosine_phosphatase-like"/>
</dbReference>
<dbReference type="PRINTS" id="PR01909">
    <property type="entry name" value="ADSPHPHTASEA"/>
</dbReference>
<dbReference type="AlphaFoldDB" id="A0A6I8PYR0"/>
<comment type="similarity">
    <text evidence="2">Belongs to the protein-tyrosine phosphatase family. Non-receptor class dual specificity subfamily.</text>
</comment>
<accession>A0A6I8PYR0</accession>
<evidence type="ECO:0000256" key="1">
    <source>
        <dbReference type="ARBA" id="ARBA00004496"/>
    </source>
</evidence>
<evidence type="ECO:0000256" key="7">
    <source>
        <dbReference type="ARBA" id="ARBA00048336"/>
    </source>
</evidence>
<dbReference type="GO" id="GO:0004722">
    <property type="term" value="F:protein serine/threonine phosphatase activity"/>
    <property type="evidence" value="ECO:0007669"/>
    <property type="project" value="UniProtKB-EC"/>
</dbReference>
<dbReference type="CDD" id="cd14580">
    <property type="entry name" value="DUSP13A"/>
    <property type="match status" value="1"/>
</dbReference>
<evidence type="ECO:0000313" key="11">
    <source>
        <dbReference type="Ensembl" id="ENSXETP00000065572"/>
    </source>
</evidence>
<comment type="catalytic activity">
    <reaction evidence="6">
        <text>O-phospho-L-seryl-[protein] + H2O = L-seryl-[protein] + phosphate</text>
        <dbReference type="Rhea" id="RHEA:20629"/>
        <dbReference type="Rhea" id="RHEA-COMP:9863"/>
        <dbReference type="Rhea" id="RHEA-COMP:11604"/>
        <dbReference type="ChEBI" id="CHEBI:15377"/>
        <dbReference type="ChEBI" id="CHEBI:29999"/>
        <dbReference type="ChEBI" id="CHEBI:43474"/>
        <dbReference type="ChEBI" id="CHEBI:83421"/>
        <dbReference type="EC" id="3.1.3.16"/>
    </reaction>
</comment>
<feature type="domain" description="Tyrosine-protein phosphatase" evidence="9">
    <location>
        <begin position="41"/>
        <end position="189"/>
    </location>
</feature>
<dbReference type="InterPro" id="IPR000387">
    <property type="entry name" value="Tyr_Pase_dom"/>
</dbReference>
<keyword evidence="4" id="KW-0378">Hydrolase</keyword>
<dbReference type="PANTHER" id="PTHR45682:SF3">
    <property type="entry name" value="DUAL SPECIFICITY PROTEIN PHOSPHATASE"/>
    <property type="match status" value="1"/>
</dbReference>
<dbReference type="GeneTree" id="ENSGT00940000162682"/>